<feature type="coiled-coil region" evidence="6">
    <location>
        <begin position="254"/>
        <end position="295"/>
    </location>
</feature>
<comment type="caution">
    <text evidence="9">The sequence shown here is derived from an EMBL/GenBank/DDBJ whole genome shotgun (WGS) entry which is preliminary data.</text>
</comment>
<dbReference type="Gene3D" id="1.20.5.170">
    <property type="match status" value="1"/>
</dbReference>
<dbReference type="PROSITE" id="PS50217">
    <property type="entry name" value="BZIP"/>
    <property type="match status" value="1"/>
</dbReference>
<proteinExistence type="predicted"/>
<comment type="subcellular location">
    <subcellularLocation>
        <location evidence="1">Nucleus</location>
    </subcellularLocation>
</comment>
<dbReference type="Proteomes" id="UP001278766">
    <property type="component" value="Unassembled WGS sequence"/>
</dbReference>
<evidence type="ECO:0000256" key="5">
    <source>
        <dbReference type="ARBA" id="ARBA00023242"/>
    </source>
</evidence>
<evidence type="ECO:0000256" key="4">
    <source>
        <dbReference type="ARBA" id="ARBA00023163"/>
    </source>
</evidence>
<dbReference type="GO" id="GO:0005634">
    <property type="term" value="C:nucleus"/>
    <property type="evidence" value="ECO:0007669"/>
    <property type="project" value="UniProtKB-SubCell"/>
</dbReference>
<evidence type="ECO:0000313" key="10">
    <source>
        <dbReference type="Proteomes" id="UP001278766"/>
    </source>
</evidence>
<name>A0AAE0H5U6_9PEZI</name>
<dbReference type="SUPFAM" id="SSF57959">
    <property type="entry name" value="Leucine zipper domain"/>
    <property type="match status" value="1"/>
</dbReference>
<dbReference type="PANTHER" id="PTHR13044">
    <property type="entry name" value="ACTIVATING TRANSCRIPTION FACTOR ATF 4/5"/>
    <property type="match status" value="1"/>
</dbReference>
<protein>
    <recommendedName>
        <fullName evidence="8">BZIP domain-containing protein</fullName>
    </recommendedName>
</protein>
<evidence type="ECO:0000256" key="1">
    <source>
        <dbReference type="ARBA" id="ARBA00004123"/>
    </source>
</evidence>
<dbReference type="GO" id="GO:0000977">
    <property type="term" value="F:RNA polymerase II transcription regulatory region sequence-specific DNA binding"/>
    <property type="evidence" value="ECO:0007669"/>
    <property type="project" value="TreeGrafter"/>
</dbReference>
<dbReference type="Pfam" id="PF07716">
    <property type="entry name" value="bZIP_2"/>
    <property type="match status" value="1"/>
</dbReference>
<evidence type="ECO:0000256" key="3">
    <source>
        <dbReference type="ARBA" id="ARBA00023125"/>
    </source>
</evidence>
<evidence type="ECO:0000256" key="6">
    <source>
        <dbReference type="SAM" id="Coils"/>
    </source>
</evidence>
<dbReference type="SMART" id="SM00338">
    <property type="entry name" value="BRLZ"/>
    <property type="match status" value="1"/>
</dbReference>
<dbReference type="InterPro" id="IPR004827">
    <property type="entry name" value="bZIP"/>
</dbReference>
<dbReference type="EMBL" id="JAUEPN010000014">
    <property type="protein sequence ID" value="KAK3290250.1"/>
    <property type="molecule type" value="Genomic_DNA"/>
</dbReference>
<dbReference type="InterPro" id="IPR046347">
    <property type="entry name" value="bZIP_sf"/>
</dbReference>
<dbReference type="PANTHER" id="PTHR13044:SF38">
    <property type="entry name" value="BZIP DOMAIN-CONTAINING PROTEIN"/>
    <property type="match status" value="1"/>
</dbReference>
<feature type="domain" description="BZIP" evidence="8">
    <location>
        <begin position="236"/>
        <end position="299"/>
    </location>
</feature>
<feature type="compositionally biased region" description="Low complexity" evidence="7">
    <location>
        <begin position="204"/>
        <end position="230"/>
    </location>
</feature>
<keyword evidence="5" id="KW-0539">Nucleus</keyword>
<reference evidence="9" key="2">
    <citation type="submission" date="2023-06" db="EMBL/GenBank/DDBJ databases">
        <authorList>
            <consortium name="Lawrence Berkeley National Laboratory"/>
            <person name="Haridas S."/>
            <person name="Hensen N."/>
            <person name="Bonometti L."/>
            <person name="Westerberg I."/>
            <person name="Brannstrom I.O."/>
            <person name="Guillou S."/>
            <person name="Cros-Aarteil S."/>
            <person name="Calhoun S."/>
            <person name="Kuo A."/>
            <person name="Mondo S."/>
            <person name="Pangilinan J."/>
            <person name="Riley R."/>
            <person name="Labutti K."/>
            <person name="Andreopoulos B."/>
            <person name="Lipzen A."/>
            <person name="Chen C."/>
            <person name="Yanf M."/>
            <person name="Daum C."/>
            <person name="Ng V."/>
            <person name="Clum A."/>
            <person name="Steindorff A."/>
            <person name="Ohm R."/>
            <person name="Martin F."/>
            <person name="Silar P."/>
            <person name="Natvig D."/>
            <person name="Lalanne C."/>
            <person name="Gautier V."/>
            <person name="Ament-Velasquez S.L."/>
            <person name="Kruys A."/>
            <person name="Hutchinson M.I."/>
            <person name="Powell A.J."/>
            <person name="Barry K."/>
            <person name="Miller A.N."/>
            <person name="Grigoriev I.V."/>
            <person name="Debuchy R."/>
            <person name="Gladieux P."/>
            <person name="Thoren M.H."/>
            <person name="Johannesson H."/>
        </authorList>
    </citation>
    <scope>NUCLEOTIDE SEQUENCE</scope>
    <source>
        <strain evidence="9">CBS 168.71</strain>
    </source>
</reference>
<keyword evidence="3" id="KW-0238">DNA-binding</keyword>
<keyword evidence="4" id="KW-0804">Transcription</keyword>
<keyword evidence="6" id="KW-0175">Coiled coil</keyword>
<dbReference type="CDD" id="cd14686">
    <property type="entry name" value="bZIP"/>
    <property type="match status" value="1"/>
</dbReference>
<feature type="region of interest" description="Disordered" evidence="7">
    <location>
        <begin position="125"/>
        <end position="247"/>
    </location>
</feature>
<evidence type="ECO:0000256" key="7">
    <source>
        <dbReference type="SAM" id="MobiDB-lite"/>
    </source>
</evidence>
<dbReference type="RefSeq" id="XP_062653764.1">
    <property type="nucleotide sequence ID" value="XM_062801058.1"/>
</dbReference>
<gene>
    <name evidence="9" type="ORF">B0H64DRAFT_332578</name>
</gene>
<accession>A0AAE0H5U6</accession>
<evidence type="ECO:0000313" key="9">
    <source>
        <dbReference type="EMBL" id="KAK3290250.1"/>
    </source>
</evidence>
<feature type="non-terminal residue" evidence="9">
    <location>
        <position position="1"/>
    </location>
</feature>
<feature type="compositionally biased region" description="Low complexity" evidence="7">
    <location>
        <begin position="125"/>
        <end position="140"/>
    </location>
</feature>
<sequence length="307" mass="32897">QEWELQSSPEYAALVSLSTSSNPRYAPSCDTLQPSLSSYDFDLLTHLTWDQAAASTFDFVDNASITAATASGAELHSNFSSPELDFDLDLAPCLDAFSTPLFNDNNHINNNNFFPLASSSLPNPPLSSATTSFTNTPATTDLQSPSPTAPSPDGGSLLIPGLKLPKTKGPPSKPGRRPAGASLSHTTDGRVTKRSGGGSSHHGAAASSSAAAVAAAAALQQQQQQQQEAAAGDDVDPEVVDRRHRNNLAAKRYRQKKIDRIEELEGEVKEVTRERDDLRIRLARQEAEVAALREMLKMQNGSDRSKD</sequence>
<keyword evidence="10" id="KW-1185">Reference proteome</keyword>
<keyword evidence="2" id="KW-0805">Transcription regulation</keyword>
<dbReference type="GO" id="GO:0001228">
    <property type="term" value="F:DNA-binding transcription activator activity, RNA polymerase II-specific"/>
    <property type="evidence" value="ECO:0007669"/>
    <property type="project" value="TreeGrafter"/>
</dbReference>
<evidence type="ECO:0000256" key="2">
    <source>
        <dbReference type="ARBA" id="ARBA00023015"/>
    </source>
</evidence>
<dbReference type="GeneID" id="87838006"/>
<feature type="compositionally biased region" description="Low complexity" evidence="7">
    <location>
        <begin position="157"/>
        <end position="170"/>
    </location>
</feature>
<organism evidence="9 10">
    <name type="scientific">Chaetomium fimeti</name>
    <dbReference type="NCBI Taxonomy" id="1854472"/>
    <lineage>
        <taxon>Eukaryota</taxon>
        <taxon>Fungi</taxon>
        <taxon>Dikarya</taxon>
        <taxon>Ascomycota</taxon>
        <taxon>Pezizomycotina</taxon>
        <taxon>Sordariomycetes</taxon>
        <taxon>Sordariomycetidae</taxon>
        <taxon>Sordariales</taxon>
        <taxon>Chaetomiaceae</taxon>
        <taxon>Chaetomium</taxon>
    </lineage>
</organism>
<reference evidence="9" key="1">
    <citation type="journal article" date="2023" name="Mol. Phylogenet. Evol.">
        <title>Genome-scale phylogeny and comparative genomics of the fungal order Sordariales.</title>
        <authorList>
            <person name="Hensen N."/>
            <person name="Bonometti L."/>
            <person name="Westerberg I."/>
            <person name="Brannstrom I.O."/>
            <person name="Guillou S."/>
            <person name="Cros-Aarteil S."/>
            <person name="Calhoun S."/>
            <person name="Haridas S."/>
            <person name="Kuo A."/>
            <person name="Mondo S."/>
            <person name="Pangilinan J."/>
            <person name="Riley R."/>
            <person name="LaButti K."/>
            <person name="Andreopoulos B."/>
            <person name="Lipzen A."/>
            <person name="Chen C."/>
            <person name="Yan M."/>
            <person name="Daum C."/>
            <person name="Ng V."/>
            <person name="Clum A."/>
            <person name="Steindorff A."/>
            <person name="Ohm R.A."/>
            <person name="Martin F."/>
            <person name="Silar P."/>
            <person name="Natvig D.O."/>
            <person name="Lalanne C."/>
            <person name="Gautier V."/>
            <person name="Ament-Velasquez S.L."/>
            <person name="Kruys A."/>
            <person name="Hutchinson M.I."/>
            <person name="Powell A.J."/>
            <person name="Barry K."/>
            <person name="Miller A.N."/>
            <person name="Grigoriev I.V."/>
            <person name="Debuchy R."/>
            <person name="Gladieux P."/>
            <person name="Hiltunen Thoren M."/>
            <person name="Johannesson H."/>
        </authorList>
    </citation>
    <scope>NUCLEOTIDE SEQUENCE</scope>
    <source>
        <strain evidence="9">CBS 168.71</strain>
    </source>
</reference>
<dbReference type="PROSITE" id="PS00036">
    <property type="entry name" value="BZIP_BASIC"/>
    <property type="match status" value="1"/>
</dbReference>
<dbReference type="AlphaFoldDB" id="A0AAE0H5U6"/>
<evidence type="ECO:0000259" key="8">
    <source>
        <dbReference type="PROSITE" id="PS50217"/>
    </source>
</evidence>